<evidence type="ECO:0000313" key="9">
    <source>
        <dbReference type="Proteomes" id="UP001652581"/>
    </source>
</evidence>
<dbReference type="InterPro" id="IPR016054">
    <property type="entry name" value="LY6_UPA_recep-like"/>
</dbReference>
<evidence type="ECO:0000256" key="6">
    <source>
        <dbReference type="ARBA" id="ARBA00070739"/>
    </source>
</evidence>
<dbReference type="Pfam" id="PF00021">
    <property type="entry name" value="UPAR_LY6"/>
    <property type="match status" value="1"/>
</dbReference>
<dbReference type="InterPro" id="IPR045860">
    <property type="entry name" value="Snake_toxin-like_sf"/>
</dbReference>
<comment type="subunit">
    <text evidence="5">Interacts with CHRNA3, CHRNA4, CHRNA5, CHRNA7, CHRNB2 and CHRNB4. Interacts with CHRM1 and CHRM3 probably in an allosteric manner.</text>
</comment>
<proteinExistence type="predicted"/>
<dbReference type="PANTHER" id="PTHR16983:SF14">
    <property type="entry name" value="SECRETED LY-6_UPAR DOMAIN-CONTAINING PROTEIN 2"/>
    <property type="match status" value="1"/>
</dbReference>
<evidence type="ECO:0000313" key="10">
    <source>
        <dbReference type="RefSeq" id="XP_031546292.1"/>
    </source>
</evidence>
<feature type="chain" id="PRO_5026918339" description="Secreted Ly-6/uPAR domain-containing protein 2" evidence="7">
    <location>
        <begin position="21"/>
        <end position="95"/>
    </location>
</feature>
<keyword evidence="3 7" id="KW-0732">Signal</keyword>
<evidence type="ECO:0000256" key="3">
    <source>
        <dbReference type="ARBA" id="ARBA00022729"/>
    </source>
</evidence>
<protein>
    <recommendedName>
        <fullName evidence="6">Secreted Ly-6/uPAR domain-containing protein 2</fullName>
    </recommendedName>
</protein>
<accession>A0A6J3BLR0</accession>
<keyword evidence="4" id="KW-1015">Disulfide bond</keyword>
<comment type="subcellular location">
    <subcellularLocation>
        <location evidence="1">Secreted</location>
    </subcellularLocation>
</comment>
<sequence length="95" mass="10115">MRLLLGLLLAAALSLELAQALQCHQCKGFGGCAQKTKCPSRSSHCISIATRAPSNFPDLPLITKMCYRGCPDISTLGLGPYVSIVCCQASLCNRD</sequence>
<dbReference type="GO" id="GO:0005886">
    <property type="term" value="C:plasma membrane"/>
    <property type="evidence" value="ECO:0007669"/>
    <property type="project" value="TreeGrafter"/>
</dbReference>
<organism evidence="9 10">
    <name type="scientific">Vicugna pacos</name>
    <name type="common">Alpaca</name>
    <name type="synonym">Lama pacos</name>
    <dbReference type="NCBI Taxonomy" id="30538"/>
    <lineage>
        <taxon>Eukaryota</taxon>
        <taxon>Metazoa</taxon>
        <taxon>Chordata</taxon>
        <taxon>Craniata</taxon>
        <taxon>Vertebrata</taxon>
        <taxon>Euteleostomi</taxon>
        <taxon>Mammalia</taxon>
        <taxon>Eutheria</taxon>
        <taxon>Laurasiatheria</taxon>
        <taxon>Artiodactyla</taxon>
        <taxon>Tylopoda</taxon>
        <taxon>Camelidae</taxon>
        <taxon>Vicugna</taxon>
    </lineage>
</organism>
<dbReference type="CTD" id="432355"/>
<feature type="signal peptide" evidence="7">
    <location>
        <begin position="1"/>
        <end position="20"/>
    </location>
</feature>
<dbReference type="Proteomes" id="UP001652581">
    <property type="component" value="Chromosome 25"/>
</dbReference>
<dbReference type="GO" id="GO:0005576">
    <property type="term" value="C:extracellular region"/>
    <property type="evidence" value="ECO:0007669"/>
    <property type="project" value="UniProtKB-SubCell"/>
</dbReference>
<gene>
    <name evidence="10" type="primary">SLURP2</name>
</gene>
<dbReference type="PANTHER" id="PTHR16983">
    <property type="entry name" value="UPAR/LY6 DOMAIN-CONTAINING PROTEIN"/>
    <property type="match status" value="1"/>
</dbReference>
<dbReference type="AlphaFoldDB" id="A0A6J3BLR0"/>
<dbReference type="InterPro" id="IPR051110">
    <property type="entry name" value="Ly-6/neurotoxin-like_GPI-ap"/>
</dbReference>
<reference evidence="10" key="1">
    <citation type="submission" date="2025-08" db="UniProtKB">
        <authorList>
            <consortium name="RefSeq"/>
        </authorList>
    </citation>
    <scope>IDENTIFICATION</scope>
</reference>
<evidence type="ECO:0000259" key="8">
    <source>
        <dbReference type="Pfam" id="PF00021"/>
    </source>
</evidence>
<dbReference type="FunFam" id="2.10.60.10:FF:000026">
    <property type="entry name" value="Secreted Ly-6/uPAR domain-containing protein 2"/>
    <property type="match status" value="1"/>
</dbReference>
<dbReference type="SUPFAM" id="SSF57302">
    <property type="entry name" value="Snake toxin-like"/>
    <property type="match status" value="1"/>
</dbReference>
<evidence type="ECO:0000256" key="4">
    <source>
        <dbReference type="ARBA" id="ARBA00023157"/>
    </source>
</evidence>
<dbReference type="KEGG" id="vpc:116276532"/>
<dbReference type="RefSeq" id="XP_031546292.1">
    <property type="nucleotide sequence ID" value="XM_031690432.2"/>
</dbReference>
<keyword evidence="2" id="KW-0964">Secreted</keyword>
<dbReference type="InParanoid" id="A0A6J3BLR0"/>
<keyword evidence="9" id="KW-1185">Reference proteome</keyword>
<feature type="domain" description="UPAR/Ly6" evidence="8">
    <location>
        <begin position="19"/>
        <end position="94"/>
    </location>
</feature>
<evidence type="ECO:0000256" key="1">
    <source>
        <dbReference type="ARBA" id="ARBA00004613"/>
    </source>
</evidence>
<name>A0A6J3BLR0_VICPA</name>
<evidence type="ECO:0000256" key="2">
    <source>
        <dbReference type="ARBA" id="ARBA00022525"/>
    </source>
</evidence>
<evidence type="ECO:0000256" key="5">
    <source>
        <dbReference type="ARBA" id="ARBA00062105"/>
    </source>
</evidence>
<evidence type="ECO:0000256" key="7">
    <source>
        <dbReference type="SAM" id="SignalP"/>
    </source>
</evidence>
<dbReference type="Gene3D" id="2.10.60.10">
    <property type="entry name" value="CD59"/>
    <property type="match status" value="1"/>
</dbReference>